<dbReference type="RefSeq" id="WP_074239601.1">
    <property type="nucleotide sequence ID" value="NZ_FSRA01000001.1"/>
</dbReference>
<dbReference type="InterPro" id="IPR004026">
    <property type="entry name" value="Ada_DNA_repair_Zn-bd"/>
</dbReference>
<dbReference type="GO" id="GO:0008168">
    <property type="term" value="F:methyltransferase activity"/>
    <property type="evidence" value="ECO:0007669"/>
    <property type="project" value="InterPro"/>
</dbReference>
<evidence type="ECO:0000313" key="3">
    <source>
        <dbReference type="EMBL" id="SIO01906.1"/>
    </source>
</evidence>
<dbReference type="Gene3D" id="3.40.10.10">
    <property type="entry name" value="DNA Methylphosphotriester Repair Domain"/>
    <property type="match status" value="1"/>
</dbReference>
<gene>
    <name evidence="3" type="ORF">SAMN04488055_2550</name>
</gene>
<dbReference type="SUPFAM" id="SSF57884">
    <property type="entry name" value="Ada DNA repair protein, N-terminal domain (N-Ada 10)"/>
    <property type="match status" value="1"/>
</dbReference>
<dbReference type="InterPro" id="IPR035451">
    <property type="entry name" value="Ada-like_dom_sf"/>
</dbReference>
<dbReference type="EMBL" id="FSRA01000001">
    <property type="protein sequence ID" value="SIO01906.1"/>
    <property type="molecule type" value="Genomic_DNA"/>
</dbReference>
<evidence type="ECO:0000313" key="4">
    <source>
        <dbReference type="Proteomes" id="UP000185003"/>
    </source>
</evidence>
<evidence type="ECO:0000259" key="2">
    <source>
        <dbReference type="Pfam" id="PF02805"/>
    </source>
</evidence>
<name>A0A1N6G2W1_9BACT</name>
<dbReference type="GO" id="GO:0006355">
    <property type="term" value="P:regulation of DNA-templated transcription"/>
    <property type="evidence" value="ECO:0007669"/>
    <property type="project" value="InterPro"/>
</dbReference>
<sequence>MLHHTAIEDKLGELIRKGDITLGGYKKAKIYGLLTCSSGKRMKKENRVFFKDEKEAIARGYRPCGHCLPQKYKQWKESQT</sequence>
<dbReference type="Pfam" id="PF02805">
    <property type="entry name" value="Ada_Zn_binding"/>
    <property type="match status" value="1"/>
</dbReference>
<proteinExistence type="predicted"/>
<dbReference type="STRING" id="536979.SAMN04488055_2550"/>
<dbReference type="GO" id="GO:0003677">
    <property type="term" value="F:DNA binding"/>
    <property type="evidence" value="ECO:0007669"/>
    <property type="project" value="InterPro"/>
</dbReference>
<dbReference type="OrthoDB" id="894286at2"/>
<dbReference type="Proteomes" id="UP000185003">
    <property type="component" value="Unassembled WGS sequence"/>
</dbReference>
<keyword evidence="1" id="KW-0010">Activator</keyword>
<dbReference type="AlphaFoldDB" id="A0A1N6G2W1"/>
<dbReference type="GO" id="GO:0006281">
    <property type="term" value="P:DNA repair"/>
    <property type="evidence" value="ECO:0007669"/>
    <property type="project" value="InterPro"/>
</dbReference>
<reference evidence="3 4" key="1">
    <citation type="submission" date="2016-11" db="EMBL/GenBank/DDBJ databases">
        <authorList>
            <person name="Jaros S."/>
            <person name="Januszkiewicz K."/>
            <person name="Wedrychowicz H."/>
        </authorList>
    </citation>
    <scope>NUCLEOTIDE SEQUENCE [LARGE SCALE GENOMIC DNA]</scope>
    <source>
        <strain evidence="3 4">DSM 24787</strain>
    </source>
</reference>
<protein>
    <submittedName>
        <fullName evidence="3">Metal binding domain of Ada</fullName>
    </submittedName>
</protein>
<keyword evidence="4" id="KW-1185">Reference proteome</keyword>
<accession>A0A1N6G2W1</accession>
<dbReference type="GO" id="GO:0008270">
    <property type="term" value="F:zinc ion binding"/>
    <property type="evidence" value="ECO:0007669"/>
    <property type="project" value="InterPro"/>
</dbReference>
<organism evidence="3 4">
    <name type="scientific">Chitinophaga niabensis</name>
    <dbReference type="NCBI Taxonomy" id="536979"/>
    <lineage>
        <taxon>Bacteria</taxon>
        <taxon>Pseudomonadati</taxon>
        <taxon>Bacteroidota</taxon>
        <taxon>Chitinophagia</taxon>
        <taxon>Chitinophagales</taxon>
        <taxon>Chitinophagaceae</taxon>
        <taxon>Chitinophaga</taxon>
    </lineage>
</organism>
<evidence type="ECO:0000256" key="1">
    <source>
        <dbReference type="ARBA" id="ARBA00023159"/>
    </source>
</evidence>
<feature type="domain" description="Ada DNA repair metal-binding" evidence="2">
    <location>
        <begin position="24"/>
        <end position="69"/>
    </location>
</feature>